<comment type="caution">
    <text evidence="1">The sequence shown here is derived from an EMBL/GenBank/DDBJ whole genome shotgun (WGS) entry which is preliminary data.</text>
</comment>
<dbReference type="SUPFAM" id="SSF51905">
    <property type="entry name" value="FAD/NAD(P)-binding domain"/>
    <property type="match status" value="1"/>
</dbReference>
<dbReference type="AlphaFoldDB" id="A0A8J3N9B5"/>
<gene>
    <name evidence="1" type="ORF">KSF_104680</name>
</gene>
<name>A0A8J3N9B5_9CHLR</name>
<evidence type="ECO:0000313" key="1">
    <source>
        <dbReference type="EMBL" id="GHP00421.1"/>
    </source>
</evidence>
<evidence type="ECO:0008006" key="3">
    <source>
        <dbReference type="Google" id="ProtNLM"/>
    </source>
</evidence>
<dbReference type="PANTHER" id="PTHR43422">
    <property type="entry name" value="THIAMINE THIAZOLE SYNTHASE"/>
    <property type="match status" value="1"/>
</dbReference>
<dbReference type="Proteomes" id="UP000597444">
    <property type="component" value="Unassembled WGS sequence"/>
</dbReference>
<protein>
    <recommendedName>
        <fullName evidence="3">2-polyprenyl-6-methoxyphenol hydroxylase-like oxidoreductase</fullName>
    </recommendedName>
</protein>
<dbReference type="PANTHER" id="PTHR43422:SF3">
    <property type="entry name" value="THIAMINE THIAZOLE SYNTHASE"/>
    <property type="match status" value="1"/>
</dbReference>
<dbReference type="Gene3D" id="3.50.50.60">
    <property type="entry name" value="FAD/NAD(P)-binding domain"/>
    <property type="match status" value="1"/>
</dbReference>
<accession>A0A8J3N9B5</accession>
<dbReference type="InterPro" id="IPR036188">
    <property type="entry name" value="FAD/NAD-bd_sf"/>
</dbReference>
<proteinExistence type="predicted"/>
<keyword evidence="2" id="KW-1185">Reference proteome</keyword>
<evidence type="ECO:0000313" key="2">
    <source>
        <dbReference type="Proteomes" id="UP000597444"/>
    </source>
</evidence>
<organism evidence="1 2">
    <name type="scientific">Reticulibacter mediterranei</name>
    <dbReference type="NCBI Taxonomy" id="2778369"/>
    <lineage>
        <taxon>Bacteria</taxon>
        <taxon>Bacillati</taxon>
        <taxon>Chloroflexota</taxon>
        <taxon>Ktedonobacteria</taxon>
        <taxon>Ktedonobacterales</taxon>
        <taxon>Reticulibacteraceae</taxon>
        <taxon>Reticulibacter</taxon>
    </lineage>
</organism>
<dbReference type="EMBL" id="BNJK01000002">
    <property type="protein sequence ID" value="GHP00421.1"/>
    <property type="molecule type" value="Genomic_DNA"/>
</dbReference>
<sequence>MIGGGIAGLATARVLFYHFERVTIVEPDHYPEKPAFRSGVPQGRQTHLMLLSGRSVLEELFPGITTKLQAQGAIPLDLLREAIMNFGEGRIHRIPSSMMLYTCSRALIEWQIHQLLRLSPQIRILEGYEVVGLLTDAKKQAVAGVKIRERNTQAPSEHTTQELEANLVVEASGRSTQMPQWLQELGFLPPSEVVVDPFLGYATGIYEPGLDPERDWKSIIIQSSVHQRTRAGVLHTIEDHRWMVSLAGAGRDYPPTDEAGFLEFARSLPDPCLYMVLKEARLLSKIYGYRQTKNRWLQYEQLRHLPENLVMIGDAVCAFNPVYAQGMSVALLEAKVLDACLLKYQGKTLRGLVPTFQKALARTVAVPWQLATAADSRLPTTEGAQRNALSTLFNWYMDHLMARLPYDDTIAQAFAEVIQLAHSPGLLFRPDIVLKILVRNTEQEKR</sequence>
<reference evidence="1" key="1">
    <citation type="submission" date="2020-10" db="EMBL/GenBank/DDBJ databases">
        <title>Taxonomic study of unclassified bacteria belonging to the class Ktedonobacteria.</title>
        <authorList>
            <person name="Yabe S."/>
            <person name="Wang C.M."/>
            <person name="Zheng Y."/>
            <person name="Sakai Y."/>
            <person name="Cavaletti L."/>
            <person name="Monciardini P."/>
            <person name="Donadio S."/>
        </authorList>
    </citation>
    <scope>NUCLEOTIDE SEQUENCE</scope>
    <source>
        <strain evidence="1">ID150040</strain>
    </source>
</reference>